<dbReference type="Pfam" id="PF04304">
    <property type="entry name" value="DUF454"/>
    <property type="match status" value="1"/>
</dbReference>
<keyword evidence="1 2" id="KW-0472">Membrane</keyword>
<dbReference type="InterPro" id="IPR007401">
    <property type="entry name" value="DUF454"/>
</dbReference>
<evidence type="ECO:0000256" key="1">
    <source>
        <dbReference type="PIRNR" id="PIRNR016789"/>
    </source>
</evidence>
<dbReference type="HOGENOM" id="CLU_113299_0_1_6"/>
<sequence>MDFGEIIWVRIVFIALAYLSVIIAAAGVILPLLPTTPFVLLAAFFASKGSPGFAQWLEHHPKFGPMIERWRTGRAVPTHAKVLACITMVISWAILMVLGMSVAVLAITGLLFAGIASYLVTRPAL</sequence>
<keyword evidence="1" id="KW-1003">Cell membrane</keyword>
<name>W5YJR8_9GAMM</name>
<dbReference type="EMBL" id="CP007151">
    <property type="protein sequence ID" value="AHI29442.1"/>
    <property type="molecule type" value="Genomic_DNA"/>
</dbReference>
<gene>
    <name evidence="3" type="ORF">AU14_15240</name>
</gene>
<keyword evidence="1" id="KW-0997">Cell inner membrane</keyword>
<dbReference type="PANTHER" id="PTHR35813">
    <property type="entry name" value="INNER MEMBRANE PROTEIN YBAN"/>
    <property type="match status" value="1"/>
</dbReference>
<evidence type="ECO:0000313" key="4">
    <source>
        <dbReference type="Proteomes" id="UP000061489"/>
    </source>
</evidence>
<keyword evidence="4" id="KW-1185">Reference proteome</keyword>
<keyword evidence="2" id="KW-1133">Transmembrane helix</keyword>
<dbReference type="Proteomes" id="UP000061489">
    <property type="component" value="Chromosome"/>
</dbReference>
<feature type="transmembrane region" description="Helical" evidence="2">
    <location>
        <begin position="7"/>
        <end position="32"/>
    </location>
</feature>
<proteinExistence type="predicted"/>
<accession>W5YJR8</accession>
<organism evidence="3 4">
    <name type="scientific">Marinobacter similis</name>
    <dbReference type="NCBI Taxonomy" id="1420916"/>
    <lineage>
        <taxon>Bacteria</taxon>
        <taxon>Pseudomonadati</taxon>
        <taxon>Pseudomonadota</taxon>
        <taxon>Gammaproteobacteria</taxon>
        <taxon>Pseudomonadales</taxon>
        <taxon>Marinobacteraceae</taxon>
        <taxon>Marinobacter</taxon>
    </lineage>
</organism>
<dbReference type="PANTHER" id="PTHR35813:SF1">
    <property type="entry name" value="INNER MEMBRANE PROTEIN YBAN"/>
    <property type="match status" value="1"/>
</dbReference>
<keyword evidence="2" id="KW-0812">Transmembrane</keyword>
<evidence type="ECO:0000313" key="3">
    <source>
        <dbReference type="EMBL" id="AHI29442.1"/>
    </source>
</evidence>
<dbReference type="KEGG" id="msx:AU14_15240"/>
<dbReference type="AlphaFoldDB" id="W5YJR8"/>
<dbReference type="GO" id="GO:0005886">
    <property type="term" value="C:plasma membrane"/>
    <property type="evidence" value="ECO:0007669"/>
    <property type="project" value="UniProtKB-SubCell"/>
</dbReference>
<dbReference type="OrthoDB" id="9816293at2"/>
<comment type="subcellular location">
    <subcellularLocation>
        <location evidence="1">Cell inner membrane</location>
        <topology evidence="1">Multi-pass membrane protein</topology>
    </subcellularLocation>
</comment>
<reference evidence="3 4" key="1">
    <citation type="journal article" date="2014" name="Genome Announc.">
        <title>Draft Genome Sequences of Marinobacter similis A3d10T and Marinobacter salarius R9SW1T.</title>
        <authorList>
            <person name="Ivanova E.P."/>
            <person name="Ng H.J."/>
            <person name="Webb H.K."/>
            <person name="Feng G."/>
            <person name="Oshima K."/>
            <person name="Hattori M."/>
            <person name="Ohkuma M."/>
            <person name="Sergeev A.F."/>
            <person name="Mikhailov V.V."/>
            <person name="Crawford R.J."/>
            <person name="Sawabe T."/>
        </authorList>
    </citation>
    <scope>NUCLEOTIDE SEQUENCE [LARGE SCALE GENOMIC DNA]</scope>
    <source>
        <strain evidence="3 4">A3d10</strain>
    </source>
</reference>
<feature type="transmembrane region" description="Helical" evidence="2">
    <location>
        <begin position="101"/>
        <end position="120"/>
    </location>
</feature>
<protein>
    <recommendedName>
        <fullName evidence="1">Inner membrane protein</fullName>
    </recommendedName>
</protein>
<dbReference type="STRING" id="1420916.AU14_15240"/>
<evidence type="ECO:0000256" key="2">
    <source>
        <dbReference type="SAM" id="Phobius"/>
    </source>
</evidence>
<dbReference type="PIRSF" id="PIRSF016789">
    <property type="entry name" value="DUF454"/>
    <property type="match status" value="1"/>
</dbReference>